<protein>
    <submittedName>
        <fullName evidence="1">Uncharacterized protein</fullName>
    </submittedName>
</protein>
<proteinExistence type="predicted"/>
<dbReference type="RefSeq" id="WP_173402669.1">
    <property type="nucleotide sequence ID" value="NZ_JYFN01000019.1"/>
</dbReference>
<dbReference type="PATRIC" id="fig|1502723.3.peg.1915"/>
<accession>A0A0D8BHC1</accession>
<comment type="caution">
    <text evidence="1">The sequence shown here is derived from an EMBL/GenBank/DDBJ whole genome shotgun (WGS) entry which is preliminary data.</text>
</comment>
<reference evidence="1 2" key="2">
    <citation type="journal article" date="2016" name="Genome Announc.">
        <title>Permanent Draft Genome Sequences for Two Variants of Frankia sp. Strain CpI1, the First Frankia Strain Isolated from Root Nodules of Comptonia peregrina.</title>
        <authorList>
            <person name="Oshone R."/>
            <person name="Hurst S.G.IV."/>
            <person name="Abebe-Akele F."/>
            <person name="Simpson S."/>
            <person name="Morris K."/>
            <person name="Thomas W.K."/>
            <person name="Tisa L.S."/>
        </authorList>
    </citation>
    <scope>NUCLEOTIDE SEQUENCE [LARGE SCALE GENOMIC DNA]</scope>
    <source>
        <strain evidence="2">CpI1-S</strain>
    </source>
</reference>
<reference evidence="2" key="1">
    <citation type="submission" date="2015-02" db="EMBL/GenBank/DDBJ databases">
        <title>Draft Genome of Frankia sp. CpI1-S.</title>
        <authorList>
            <person name="Oshone R.T."/>
            <person name="Ngom M."/>
            <person name="Ghodhbane-Gtari F."/>
            <person name="Gtari M."/>
            <person name="Morris K."/>
            <person name="Thomas K."/>
            <person name="Sen A."/>
            <person name="Tisa L.S."/>
        </authorList>
    </citation>
    <scope>NUCLEOTIDE SEQUENCE [LARGE SCALE GENOMIC DNA]</scope>
    <source>
        <strain evidence="2">CpI1-S</strain>
    </source>
</reference>
<name>A0A0D8BHC1_9ACTN</name>
<evidence type="ECO:0000313" key="1">
    <source>
        <dbReference type="EMBL" id="KJE22812.1"/>
    </source>
</evidence>
<dbReference type="AlphaFoldDB" id="A0A0D8BHC1"/>
<dbReference type="EMBL" id="JYFN01000019">
    <property type="protein sequence ID" value="KJE22812.1"/>
    <property type="molecule type" value="Genomic_DNA"/>
</dbReference>
<evidence type="ECO:0000313" key="2">
    <source>
        <dbReference type="Proteomes" id="UP000032545"/>
    </source>
</evidence>
<keyword evidence="2" id="KW-1185">Reference proteome</keyword>
<organism evidence="1 2">
    <name type="scientific">Frankia torreyi</name>
    <dbReference type="NCBI Taxonomy" id="1856"/>
    <lineage>
        <taxon>Bacteria</taxon>
        <taxon>Bacillati</taxon>
        <taxon>Actinomycetota</taxon>
        <taxon>Actinomycetes</taxon>
        <taxon>Frankiales</taxon>
        <taxon>Frankiaceae</taxon>
        <taxon>Frankia</taxon>
    </lineage>
</organism>
<sequence length="52" mass="5432">MKRLIWPWGIGLFILFFAVTAPSDAADVVHNTVGVLGGVANGLSDFVSEATA</sequence>
<dbReference type="Proteomes" id="UP000032545">
    <property type="component" value="Unassembled WGS sequence"/>
</dbReference>
<gene>
    <name evidence="1" type="ORF">FF36_02790</name>
</gene>